<evidence type="ECO:0000256" key="1">
    <source>
        <dbReference type="ARBA" id="ARBA00023015"/>
    </source>
</evidence>
<evidence type="ECO:0000256" key="2">
    <source>
        <dbReference type="ARBA" id="ARBA00023082"/>
    </source>
</evidence>
<dbReference type="InterPro" id="IPR039425">
    <property type="entry name" value="RNA_pol_sigma-70-like"/>
</dbReference>
<accession>A0ABW7FAC6</accession>
<keyword evidence="1" id="KW-0805">Transcription regulation</keyword>
<dbReference type="SUPFAM" id="SSF88946">
    <property type="entry name" value="Sigma2 domain of RNA polymerase sigma factors"/>
    <property type="match status" value="1"/>
</dbReference>
<feature type="domain" description="RNA polymerase sigma-70 region 2" evidence="5">
    <location>
        <begin position="25"/>
        <end position="87"/>
    </location>
</feature>
<evidence type="ECO:0000256" key="3">
    <source>
        <dbReference type="ARBA" id="ARBA00023163"/>
    </source>
</evidence>
<comment type="caution">
    <text evidence="6">The sequence shown here is derived from an EMBL/GenBank/DDBJ whole genome shotgun (WGS) entry which is preliminary data.</text>
</comment>
<dbReference type="RefSeq" id="WP_394484426.1">
    <property type="nucleotide sequence ID" value="NZ_JBIGHV010000013.1"/>
</dbReference>
<evidence type="ECO:0000313" key="6">
    <source>
        <dbReference type="EMBL" id="MFG6433578.1"/>
    </source>
</evidence>
<dbReference type="Gene3D" id="1.10.1740.10">
    <property type="match status" value="1"/>
</dbReference>
<reference evidence="6 7" key="1">
    <citation type="submission" date="2024-08" db="EMBL/GenBank/DDBJ databases">
        <authorList>
            <person name="Lu H."/>
        </authorList>
    </citation>
    <scope>NUCLEOTIDE SEQUENCE [LARGE SCALE GENOMIC DNA]</scope>
    <source>
        <strain evidence="6 7">LYH14W</strain>
    </source>
</reference>
<organism evidence="6 7">
    <name type="scientific">Pelomonas parva</name>
    <dbReference type="NCBI Taxonomy" id="3299032"/>
    <lineage>
        <taxon>Bacteria</taxon>
        <taxon>Pseudomonadati</taxon>
        <taxon>Pseudomonadota</taxon>
        <taxon>Betaproteobacteria</taxon>
        <taxon>Burkholderiales</taxon>
        <taxon>Sphaerotilaceae</taxon>
        <taxon>Roseateles</taxon>
    </lineage>
</organism>
<keyword evidence="2" id="KW-0731">Sigma factor</keyword>
<dbReference type="Pfam" id="PF04542">
    <property type="entry name" value="Sigma70_r2"/>
    <property type="match status" value="1"/>
</dbReference>
<sequence length="203" mass="23262">MDAKIFLERMEKSDPTVFGEVMEILRPMALSACHALRFPYGEQEDIVQDVALKVFRKWRTFRAQSKLSTWIYAIAYRHCLDLLQKKANEPVLMDPQANPSGDGEAEFWEPDPSHGDPDHQRCIQAVLAELDREPPARVKSVRKIVLLRFWVEMDPSMEELAEFLETTVAAAKERKRYVWAHLKSLCAKHCGTVECGLESGMKA</sequence>
<gene>
    <name evidence="6" type="ORF">ACG00Y_26970</name>
</gene>
<dbReference type="PANTHER" id="PTHR43133">
    <property type="entry name" value="RNA POLYMERASE ECF-TYPE SIGMA FACTO"/>
    <property type="match status" value="1"/>
</dbReference>
<dbReference type="InterPro" id="IPR007627">
    <property type="entry name" value="RNA_pol_sigma70_r2"/>
</dbReference>
<proteinExistence type="predicted"/>
<dbReference type="Proteomes" id="UP001606210">
    <property type="component" value="Unassembled WGS sequence"/>
</dbReference>
<keyword evidence="3" id="KW-0804">Transcription</keyword>
<dbReference type="PANTHER" id="PTHR43133:SF51">
    <property type="entry name" value="RNA POLYMERASE SIGMA FACTOR"/>
    <property type="match status" value="1"/>
</dbReference>
<keyword evidence="7" id="KW-1185">Reference proteome</keyword>
<evidence type="ECO:0000259" key="5">
    <source>
        <dbReference type="Pfam" id="PF04542"/>
    </source>
</evidence>
<evidence type="ECO:0000256" key="4">
    <source>
        <dbReference type="SAM" id="MobiDB-lite"/>
    </source>
</evidence>
<dbReference type="InterPro" id="IPR013325">
    <property type="entry name" value="RNA_pol_sigma_r2"/>
</dbReference>
<dbReference type="EMBL" id="JBIGHV010000013">
    <property type="protein sequence ID" value="MFG6433578.1"/>
    <property type="molecule type" value="Genomic_DNA"/>
</dbReference>
<evidence type="ECO:0000313" key="7">
    <source>
        <dbReference type="Proteomes" id="UP001606210"/>
    </source>
</evidence>
<feature type="region of interest" description="Disordered" evidence="4">
    <location>
        <begin position="92"/>
        <end position="114"/>
    </location>
</feature>
<protein>
    <submittedName>
        <fullName evidence="6">RNA polymerase sigma factor</fullName>
    </submittedName>
</protein>
<name>A0ABW7FAC6_9BURK</name>